<evidence type="ECO:0000313" key="2">
    <source>
        <dbReference type="EMBL" id="UWX74712.1"/>
    </source>
</evidence>
<dbReference type="AlphaFoldDB" id="A0AB38U3X3"/>
<evidence type="ECO:0000256" key="1">
    <source>
        <dbReference type="SAM" id="MobiDB-lite"/>
    </source>
</evidence>
<proteinExistence type="predicted"/>
<dbReference type="EMBL" id="CP104215">
    <property type="protein sequence ID" value="UWX74712.1"/>
    <property type="molecule type" value="Genomic_DNA"/>
</dbReference>
<name>A0AB38U3X3_BURGA</name>
<protein>
    <submittedName>
        <fullName evidence="2">Uncharacterized protein</fullName>
    </submittedName>
</protein>
<dbReference type="GeneID" id="66462374"/>
<organism evidence="2 3">
    <name type="scientific">Burkholderia gladioli</name>
    <name type="common">Pseudomonas marginata</name>
    <name type="synonym">Phytomonas marginata</name>
    <dbReference type="NCBI Taxonomy" id="28095"/>
    <lineage>
        <taxon>Bacteria</taxon>
        <taxon>Pseudomonadati</taxon>
        <taxon>Pseudomonadota</taxon>
        <taxon>Betaproteobacteria</taxon>
        <taxon>Burkholderiales</taxon>
        <taxon>Burkholderiaceae</taxon>
        <taxon>Burkholderia</taxon>
    </lineage>
</organism>
<gene>
    <name evidence="2" type="ORF">NYZ96_24670</name>
</gene>
<feature type="region of interest" description="Disordered" evidence="1">
    <location>
        <begin position="13"/>
        <end position="32"/>
    </location>
</feature>
<sequence>MMGVYKQPLTVGGDAPRFAAPHPRTIPQKLTDGKTCDAGARFVVAGDTAAHDSRTDIEASRALPYHLTLKIFPWTRAGKSAQTITGFTA</sequence>
<dbReference type="RefSeq" id="WP_124083594.1">
    <property type="nucleotide sequence ID" value="NZ_CADEPT010000006.1"/>
</dbReference>
<accession>A0AB38U3X3</accession>
<dbReference type="Proteomes" id="UP001059745">
    <property type="component" value="Chromosome 2"/>
</dbReference>
<evidence type="ECO:0000313" key="3">
    <source>
        <dbReference type="Proteomes" id="UP001059745"/>
    </source>
</evidence>
<reference evidence="2" key="1">
    <citation type="submission" date="2022-09" db="EMBL/GenBank/DDBJ databases">
        <title>Genomic of Burkholderia gladioli.</title>
        <authorList>
            <person name="Wu H."/>
        </authorList>
    </citation>
    <scope>NUCLEOTIDE SEQUENCE</scope>
    <source>
        <strain evidence="2">ZN-S4</strain>
    </source>
</reference>